<keyword evidence="7 10" id="KW-0443">Lipid metabolism</keyword>
<evidence type="ECO:0000256" key="9">
    <source>
        <dbReference type="ARBA" id="ARBA00023160"/>
    </source>
</evidence>
<keyword evidence="2 10" id="KW-0444">Lipid biosynthesis</keyword>
<sequence>MDFLVKTYEHIMSKKDPRADTWLFMDSPFPTLLVVMVYFVAIYQGPKLMCQHKPFNLKYLLVIYNLSLVQLSLYLMFEFIMSSWTVPNFSMMCEPVDYSNRESSTRLLKVVWWYYFSKIIELLDTVFFVLRKKNNQITFLHVFHHSTMPLLWWMCTRFVGGGEAYFSATLNSGIHILMYSYYMLSAMGPAMQPYLWWKKYMTTLQLVQFGLVLAKTILVIYLNCGYPVGHAYILVAYMFILIALFSNFYNQAYLKVPRNKGKQHIEANGKKDHSSINGHADGASAYTANKLQPRKMRRDD</sequence>
<dbReference type="GO" id="GO:0042761">
    <property type="term" value="P:very long-chain fatty acid biosynthetic process"/>
    <property type="evidence" value="ECO:0007669"/>
    <property type="project" value="TreeGrafter"/>
</dbReference>
<dbReference type="InterPro" id="IPR002076">
    <property type="entry name" value="ELO_fam"/>
</dbReference>
<feature type="transmembrane region" description="Helical" evidence="10">
    <location>
        <begin position="55"/>
        <end position="77"/>
    </location>
</feature>
<comment type="subcellular location">
    <subcellularLocation>
        <location evidence="1">Membrane</location>
        <topology evidence="1">Multi-pass membrane protein</topology>
    </subcellularLocation>
</comment>
<name>A0AAE1ATQ6_9GAST</name>
<dbReference type="Pfam" id="PF01151">
    <property type="entry name" value="ELO"/>
    <property type="match status" value="1"/>
</dbReference>
<organism evidence="12 13">
    <name type="scientific">Elysia crispata</name>
    <name type="common">lettuce slug</name>
    <dbReference type="NCBI Taxonomy" id="231223"/>
    <lineage>
        <taxon>Eukaryota</taxon>
        <taxon>Metazoa</taxon>
        <taxon>Spiralia</taxon>
        <taxon>Lophotrochozoa</taxon>
        <taxon>Mollusca</taxon>
        <taxon>Gastropoda</taxon>
        <taxon>Heterobranchia</taxon>
        <taxon>Euthyneura</taxon>
        <taxon>Panpulmonata</taxon>
        <taxon>Sacoglossa</taxon>
        <taxon>Placobranchoidea</taxon>
        <taxon>Plakobranchidae</taxon>
        <taxon>Elysia</taxon>
    </lineage>
</organism>
<evidence type="ECO:0000256" key="1">
    <source>
        <dbReference type="ARBA" id="ARBA00004141"/>
    </source>
</evidence>
<proteinExistence type="inferred from homology"/>
<feature type="transmembrane region" description="Helical" evidence="10">
    <location>
        <begin position="142"/>
        <end position="159"/>
    </location>
</feature>
<evidence type="ECO:0000313" key="13">
    <source>
        <dbReference type="Proteomes" id="UP001283361"/>
    </source>
</evidence>
<reference evidence="12" key="1">
    <citation type="journal article" date="2023" name="G3 (Bethesda)">
        <title>A reference genome for the long-term kleptoplast-retaining sea slug Elysia crispata morphotype clarki.</title>
        <authorList>
            <person name="Eastman K.E."/>
            <person name="Pendleton A.L."/>
            <person name="Shaikh M.A."/>
            <person name="Suttiyut T."/>
            <person name="Ogas R."/>
            <person name="Tomko P."/>
            <person name="Gavelis G."/>
            <person name="Widhalm J.R."/>
            <person name="Wisecaver J.H."/>
        </authorList>
    </citation>
    <scope>NUCLEOTIDE SEQUENCE</scope>
    <source>
        <strain evidence="12">ECLA1</strain>
    </source>
</reference>
<evidence type="ECO:0000313" key="12">
    <source>
        <dbReference type="EMBL" id="KAK3793793.1"/>
    </source>
</evidence>
<feature type="transmembrane region" description="Helical" evidence="10">
    <location>
        <begin position="112"/>
        <end position="130"/>
    </location>
</feature>
<comment type="catalytic activity">
    <reaction evidence="10">
        <text>a very-long-chain acyl-CoA + malonyl-CoA + H(+) = a very-long-chain 3-oxoacyl-CoA + CO2 + CoA</text>
        <dbReference type="Rhea" id="RHEA:32727"/>
        <dbReference type="ChEBI" id="CHEBI:15378"/>
        <dbReference type="ChEBI" id="CHEBI:16526"/>
        <dbReference type="ChEBI" id="CHEBI:57287"/>
        <dbReference type="ChEBI" id="CHEBI:57384"/>
        <dbReference type="ChEBI" id="CHEBI:90725"/>
        <dbReference type="ChEBI" id="CHEBI:90736"/>
        <dbReference type="EC" id="2.3.1.199"/>
    </reaction>
</comment>
<dbReference type="GO" id="GO:0030148">
    <property type="term" value="P:sphingolipid biosynthetic process"/>
    <property type="evidence" value="ECO:0007669"/>
    <property type="project" value="TreeGrafter"/>
</dbReference>
<dbReference type="GO" id="GO:0034625">
    <property type="term" value="P:fatty acid elongation, monounsaturated fatty acid"/>
    <property type="evidence" value="ECO:0007669"/>
    <property type="project" value="TreeGrafter"/>
</dbReference>
<keyword evidence="8 10" id="KW-0472">Membrane</keyword>
<dbReference type="PANTHER" id="PTHR11157:SF126">
    <property type="entry name" value="ELONGATION OF VERY LONG CHAIN FATTY ACIDS PROTEIN"/>
    <property type="match status" value="1"/>
</dbReference>
<evidence type="ECO:0000256" key="3">
    <source>
        <dbReference type="ARBA" id="ARBA00022679"/>
    </source>
</evidence>
<evidence type="ECO:0000256" key="6">
    <source>
        <dbReference type="ARBA" id="ARBA00022989"/>
    </source>
</evidence>
<feature type="transmembrane region" description="Helical" evidence="10">
    <location>
        <begin position="22"/>
        <end position="43"/>
    </location>
</feature>
<evidence type="ECO:0000256" key="8">
    <source>
        <dbReference type="ARBA" id="ARBA00023136"/>
    </source>
</evidence>
<dbReference type="AlphaFoldDB" id="A0AAE1ATQ6"/>
<gene>
    <name evidence="12" type="ORF">RRG08_061927</name>
</gene>
<protein>
    <recommendedName>
        <fullName evidence="10">Elongation of very long chain fatty acids protein</fullName>
        <ecNumber evidence="10">2.3.1.199</ecNumber>
    </recommendedName>
    <alternativeName>
        <fullName evidence="10">Very-long-chain 3-oxoacyl-CoA synthase</fullName>
    </alternativeName>
</protein>
<comment type="caution">
    <text evidence="12">The sequence shown here is derived from an EMBL/GenBank/DDBJ whole genome shotgun (WGS) entry which is preliminary data.</text>
</comment>
<feature type="region of interest" description="Disordered" evidence="11">
    <location>
        <begin position="264"/>
        <end position="300"/>
    </location>
</feature>
<dbReference type="InterPro" id="IPR030457">
    <property type="entry name" value="ELO_CS"/>
</dbReference>
<evidence type="ECO:0000256" key="10">
    <source>
        <dbReference type="RuleBase" id="RU361115"/>
    </source>
</evidence>
<keyword evidence="6 10" id="KW-1133">Transmembrane helix</keyword>
<dbReference type="Proteomes" id="UP001283361">
    <property type="component" value="Unassembled WGS sequence"/>
</dbReference>
<keyword evidence="3 10" id="KW-0808">Transferase</keyword>
<keyword evidence="9 10" id="KW-0275">Fatty acid biosynthesis</keyword>
<evidence type="ECO:0000256" key="4">
    <source>
        <dbReference type="ARBA" id="ARBA00022692"/>
    </source>
</evidence>
<dbReference type="GO" id="GO:0019367">
    <property type="term" value="P:fatty acid elongation, saturated fatty acid"/>
    <property type="evidence" value="ECO:0007669"/>
    <property type="project" value="TreeGrafter"/>
</dbReference>
<dbReference type="EC" id="2.3.1.199" evidence="10"/>
<evidence type="ECO:0000256" key="5">
    <source>
        <dbReference type="ARBA" id="ARBA00022832"/>
    </source>
</evidence>
<dbReference type="GO" id="GO:0034626">
    <property type="term" value="P:fatty acid elongation, polyunsaturated fatty acid"/>
    <property type="evidence" value="ECO:0007669"/>
    <property type="project" value="TreeGrafter"/>
</dbReference>
<evidence type="ECO:0000256" key="7">
    <source>
        <dbReference type="ARBA" id="ARBA00023098"/>
    </source>
</evidence>
<feature type="transmembrane region" description="Helical" evidence="10">
    <location>
        <begin position="204"/>
        <end position="223"/>
    </location>
</feature>
<feature type="compositionally biased region" description="Basic and acidic residues" evidence="11">
    <location>
        <begin position="264"/>
        <end position="274"/>
    </location>
</feature>
<dbReference type="GO" id="GO:0005789">
    <property type="term" value="C:endoplasmic reticulum membrane"/>
    <property type="evidence" value="ECO:0007669"/>
    <property type="project" value="TreeGrafter"/>
</dbReference>
<evidence type="ECO:0000256" key="11">
    <source>
        <dbReference type="SAM" id="MobiDB-lite"/>
    </source>
</evidence>
<keyword evidence="4 10" id="KW-0812">Transmembrane</keyword>
<evidence type="ECO:0000256" key="2">
    <source>
        <dbReference type="ARBA" id="ARBA00022516"/>
    </source>
</evidence>
<feature type="transmembrane region" description="Helical" evidence="10">
    <location>
        <begin position="229"/>
        <end position="249"/>
    </location>
</feature>
<keyword evidence="5 10" id="KW-0276">Fatty acid metabolism</keyword>
<dbReference type="GO" id="GO:0009922">
    <property type="term" value="F:fatty acid elongase activity"/>
    <property type="evidence" value="ECO:0007669"/>
    <property type="project" value="UniProtKB-EC"/>
</dbReference>
<dbReference type="PROSITE" id="PS01188">
    <property type="entry name" value="ELO"/>
    <property type="match status" value="1"/>
</dbReference>
<dbReference type="PANTHER" id="PTHR11157">
    <property type="entry name" value="FATTY ACID ACYL TRANSFERASE-RELATED"/>
    <property type="match status" value="1"/>
</dbReference>
<accession>A0AAE1ATQ6</accession>
<keyword evidence="13" id="KW-1185">Reference proteome</keyword>
<comment type="similarity">
    <text evidence="10">Belongs to the ELO family.</text>
</comment>
<dbReference type="EMBL" id="JAWDGP010001176">
    <property type="protein sequence ID" value="KAK3793793.1"/>
    <property type="molecule type" value="Genomic_DNA"/>
</dbReference>